<dbReference type="EMBL" id="CP011312">
    <property type="protein sequence ID" value="AKE41027.1"/>
    <property type="molecule type" value="Genomic_DNA"/>
</dbReference>
<dbReference type="GO" id="GO:0005737">
    <property type="term" value="C:cytoplasm"/>
    <property type="evidence" value="ECO:0007669"/>
    <property type="project" value="TreeGrafter"/>
</dbReference>
<evidence type="ECO:0000313" key="3">
    <source>
        <dbReference type="EMBL" id="AKE41027.1"/>
    </source>
</evidence>
<evidence type="ECO:0000256" key="1">
    <source>
        <dbReference type="SAM" id="MobiDB-lite"/>
    </source>
</evidence>
<dbReference type="InterPro" id="IPR036282">
    <property type="entry name" value="Glutathione-S-Trfase_C_sf"/>
</dbReference>
<dbReference type="SUPFAM" id="SSF47616">
    <property type="entry name" value="GST C-terminal domain-like"/>
    <property type="match status" value="1"/>
</dbReference>
<dbReference type="KEGG" id="cku:UL82_04110"/>
<keyword evidence="4" id="KW-1185">Reference proteome</keyword>
<dbReference type="HOGENOM" id="CLU_037263_2_1_11"/>
<dbReference type="Pfam" id="PF13410">
    <property type="entry name" value="GST_C_2"/>
    <property type="match status" value="1"/>
</dbReference>
<protein>
    <submittedName>
        <fullName evidence="3">Glutathione S-transferase, C-terminal domain</fullName>
    </submittedName>
</protein>
<dbReference type="PANTHER" id="PTHR32419">
    <property type="entry name" value="GLUTATHIONYL-HYDROQUINONE REDUCTASE"/>
    <property type="match status" value="1"/>
</dbReference>
<dbReference type="InterPro" id="IPR047047">
    <property type="entry name" value="GST_Omega-like_C"/>
</dbReference>
<dbReference type="InterPro" id="IPR016639">
    <property type="entry name" value="GST_Omega/GSH"/>
</dbReference>
<reference evidence="3 4" key="1">
    <citation type="journal article" date="2015" name="Genome Announc.">
        <title>Complete Genome Sequence of Corynebacterium kutscheri DSM 20755, a Corynebacterial Type Strain with Remarkably Low G+C Content of Chromosomal DNA.</title>
        <authorList>
            <person name="Ruckert C."/>
            <person name="Albersmeier A."/>
            <person name="Winkler A."/>
            <person name="Tauch A."/>
        </authorList>
    </citation>
    <scope>NUCLEOTIDE SEQUENCE [LARGE SCALE GENOMIC DNA]</scope>
    <source>
        <strain evidence="3 4">DSM 20755</strain>
    </source>
</reference>
<sequence>MLEQRLSTRRYLVGDHITIADIYLYPTLVRFDAVYHGHFKCNRNKITEMPALWGYLRDLYQTPGFGDTTDFTEIKQHYYIVHSDINPTQVVPQGPDLKGLFTPHGREKLGGNPFAPGVSMPGPIPTGEEVKNPIMP</sequence>
<organism evidence="3 4">
    <name type="scientific">Corynebacterium kutscheri</name>
    <dbReference type="NCBI Taxonomy" id="35755"/>
    <lineage>
        <taxon>Bacteria</taxon>
        <taxon>Bacillati</taxon>
        <taxon>Actinomycetota</taxon>
        <taxon>Actinomycetes</taxon>
        <taxon>Mycobacteriales</taxon>
        <taxon>Corynebacteriaceae</taxon>
        <taxon>Corynebacterium</taxon>
    </lineage>
</organism>
<feature type="region of interest" description="Disordered" evidence="1">
    <location>
        <begin position="111"/>
        <end position="136"/>
    </location>
</feature>
<dbReference type="STRING" id="35755.UL82_04110"/>
<proteinExistence type="predicted"/>
<evidence type="ECO:0000313" key="4">
    <source>
        <dbReference type="Proteomes" id="UP000033457"/>
    </source>
</evidence>
<dbReference type="InterPro" id="IPR010987">
    <property type="entry name" value="Glutathione-S-Trfase_C-like"/>
</dbReference>
<dbReference type="GO" id="GO:0004364">
    <property type="term" value="F:glutathione transferase activity"/>
    <property type="evidence" value="ECO:0007669"/>
    <property type="project" value="InterPro"/>
</dbReference>
<accession>A0A0F6QZA0</accession>
<feature type="domain" description="GST C-terminal" evidence="2">
    <location>
        <begin position="1"/>
        <end position="78"/>
    </location>
</feature>
<dbReference type="PANTHER" id="PTHR32419:SF6">
    <property type="entry name" value="GLUTATHIONE S-TRANSFERASE OMEGA-LIKE 1-RELATED"/>
    <property type="match status" value="1"/>
</dbReference>
<dbReference type="Proteomes" id="UP000033457">
    <property type="component" value="Chromosome"/>
</dbReference>
<dbReference type="CDD" id="cd03190">
    <property type="entry name" value="GST_C_Omega_like"/>
    <property type="match status" value="1"/>
</dbReference>
<keyword evidence="3" id="KW-0808">Transferase</keyword>
<name>A0A0F6QZA0_9CORY</name>
<dbReference type="Gene3D" id="1.20.1050.10">
    <property type="match status" value="1"/>
</dbReference>
<dbReference type="PROSITE" id="PS50405">
    <property type="entry name" value="GST_CTER"/>
    <property type="match status" value="1"/>
</dbReference>
<gene>
    <name evidence="3" type="ORF">UL82_04110</name>
</gene>
<evidence type="ECO:0000259" key="2">
    <source>
        <dbReference type="PROSITE" id="PS50405"/>
    </source>
</evidence>
<dbReference type="AlphaFoldDB" id="A0A0F6QZA0"/>